<evidence type="ECO:0000313" key="1">
    <source>
        <dbReference type="EMBL" id="KYD24624.1"/>
    </source>
</evidence>
<reference evidence="1 2" key="1">
    <citation type="submission" date="2016-01" db="EMBL/GenBank/DDBJ databases">
        <title>Draft Genome Sequences of Seven Thermophilic Sporeformers Isolated from Foods.</title>
        <authorList>
            <person name="Berendsen E.M."/>
            <person name="Wells-Bennik M.H."/>
            <person name="Krawcyk A.O."/>
            <person name="De Jong A."/>
            <person name="Holsappel S."/>
            <person name="Eijlander R.T."/>
            <person name="Kuipers O.P."/>
        </authorList>
    </citation>
    <scope>NUCLEOTIDE SEQUENCE [LARGE SCALE GENOMIC DNA]</scope>
    <source>
        <strain evidence="1 2">B4110</strain>
    </source>
</reference>
<dbReference type="NCBIfam" id="TIGR01634">
    <property type="entry name" value="tail_P2_I"/>
    <property type="match status" value="1"/>
</dbReference>
<comment type="caution">
    <text evidence="1">The sequence shown here is derived from an EMBL/GenBank/DDBJ whole genome shotgun (WGS) entry which is preliminary data.</text>
</comment>
<protein>
    <recommendedName>
        <fullName evidence="3">Phage tail protein I</fullName>
    </recommendedName>
</protein>
<organism evidence="1 2">
    <name type="scientific">Parageobacillus toebii</name>
    <dbReference type="NCBI Taxonomy" id="153151"/>
    <lineage>
        <taxon>Bacteria</taxon>
        <taxon>Bacillati</taxon>
        <taxon>Bacillota</taxon>
        <taxon>Bacilli</taxon>
        <taxon>Bacillales</taxon>
        <taxon>Anoxybacillaceae</taxon>
        <taxon>Parageobacillus</taxon>
    </lineage>
</organism>
<dbReference type="RefSeq" id="WP_062678902.1">
    <property type="nucleotide sequence ID" value="NZ_LQYW01000149.1"/>
</dbReference>
<evidence type="ECO:0008006" key="3">
    <source>
        <dbReference type="Google" id="ProtNLM"/>
    </source>
</evidence>
<name>A0A150MJA7_9BACL</name>
<dbReference type="InterPro" id="IPR006521">
    <property type="entry name" value="Tail_protein_I"/>
</dbReference>
<dbReference type="EMBL" id="LQYW01000149">
    <property type="protein sequence ID" value="KYD24624.1"/>
    <property type="molecule type" value="Genomic_DNA"/>
</dbReference>
<sequence length="292" mass="33346">MIKLDDLNLVDILPDSLKQDEVTLAIAEVVNDEFKKLLKEIEILDPKTAPPAFALDMVAYEEHVDFYDVNLPEEQKRALIEKAELVHKRKGTPWAIEEVASIFFKNAKLREWFEYGGKPYHFKIETDEDIKNESDIPVLLRLIYAHKRKSTRLDAIWFRKSEGTYFQIVHDDRIRIKPVIKFRSGIVMPGSSKNSQTRIIPSTRDGISVLNFTGEIYAGKKSNDARTGVRATSIATVFQQNLYGYSSYRNIEFPLGDSMAETSEDISFISSGMKNGTSQPRFCGKFHVGKGW</sequence>
<accession>A0A150MJA7</accession>
<proteinExistence type="predicted"/>
<dbReference type="PATRIC" id="fig|153151.4.peg.1298"/>
<gene>
    <name evidence="1" type="ORF">B4110_0633</name>
</gene>
<dbReference type="Pfam" id="PF09684">
    <property type="entry name" value="Tail_P2_I"/>
    <property type="match status" value="1"/>
</dbReference>
<evidence type="ECO:0000313" key="2">
    <source>
        <dbReference type="Proteomes" id="UP000075324"/>
    </source>
</evidence>
<dbReference type="Proteomes" id="UP000075324">
    <property type="component" value="Unassembled WGS sequence"/>
</dbReference>
<dbReference type="AlphaFoldDB" id="A0A150MJA7"/>